<reference evidence="1 2" key="2">
    <citation type="submission" date="2008-10" db="EMBL/GenBank/DDBJ databases">
        <authorList>
            <person name="Fulton L."/>
            <person name="Clifton S."/>
            <person name="Fulton B."/>
            <person name="Xu J."/>
            <person name="Minx P."/>
            <person name="Pepin K.H."/>
            <person name="Johnson M."/>
            <person name="Thiruvilangam P."/>
            <person name="Bhonagiri V."/>
            <person name="Nash W.E."/>
            <person name="Mardis E.R."/>
            <person name="Wilson R.K."/>
        </authorList>
    </citation>
    <scope>NUCLEOTIDE SEQUENCE [LARGE SCALE GENOMIC DNA]</scope>
    <source>
        <strain evidence="1 2">DSM 13279</strain>
    </source>
</reference>
<protein>
    <submittedName>
        <fullName evidence="1">Uncharacterized protein</fullName>
    </submittedName>
</protein>
<dbReference type="AlphaFoldDB" id="B6G817"/>
<dbReference type="Proteomes" id="UP000003560">
    <property type="component" value="Unassembled WGS sequence"/>
</dbReference>
<sequence length="59" mass="6320">MLTNASHAAVGTACRGIRHTPTNASRARAGAAHRRTCCVPGRYRVLTNALRTRGDAAFR</sequence>
<proteinExistence type="predicted"/>
<accession>B6G817</accession>
<organism evidence="1 2">
    <name type="scientific">Collinsella stercoris DSM 13279</name>
    <dbReference type="NCBI Taxonomy" id="445975"/>
    <lineage>
        <taxon>Bacteria</taxon>
        <taxon>Bacillati</taxon>
        <taxon>Actinomycetota</taxon>
        <taxon>Coriobacteriia</taxon>
        <taxon>Coriobacteriales</taxon>
        <taxon>Coriobacteriaceae</taxon>
        <taxon>Collinsella</taxon>
    </lineage>
</organism>
<evidence type="ECO:0000313" key="1">
    <source>
        <dbReference type="EMBL" id="EEA91530.1"/>
    </source>
</evidence>
<dbReference type="EMBL" id="ABXJ01000013">
    <property type="protein sequence ID" value="EEA91530.1"/>
    <property type="molecule type" value="Genomic_DNA"/>
</dbReference>
<evidence type="ECO:0000313" key="2">
    <source>
        <dbReference type="Proteomes" id="UP000003560"/>
    </source>
</evidence>
<keyword evidence="2" id="KW-1185">Reference proteome</keyword>
<comment type="caution">
    <text evidence="1">The sequence shown here is derived from an EMBL/GenBank/DDBJ whole genome shotgun (WGS) entry which is preliminary data.</text>
</comment>
<gene>
    <name evidence="1" type="ORF">COLSTE_00207</name>
</gene>
<name>B6G817_9ACTN</name>
<reference evidence="1 2" key="1">
    <citation type="submission" date="2008-10" db="EMBL/GenBank/DDBJ databases">
        <title>Draft genome sequence of Collinsella stercoris (DSM 13279).</title>
        <authorList>
            <person name="Sudarsanam P."/>
            <person name="Ley R."/>
            <person name="Guruge J."/>
            <person name="Turnbaugh P.J."/>
            <person name="Mahowald M."/>
            <person name="Liep D."/>
            <person name="Gordon J."/>
        </authorList>
    </citation>
    <scope>NUCLEOTIDE SEQUENCE [LARGE SCALE GENOMIC DNA]</scope>
    <source>
        <strain evidence="1 2">DSM 13279</strain>
    </source>
</reference>
<dbReference type="HOGENOM" id="CLU_2952475_0_0_11"/>